<comment type="similarity">
    <text evidence="1">Belongs to the pyrroline-5-carboxylate reductase family.</text>
</comment>
<sequence>MVYGIIGVGAIAEAIVEGLCSVDVGAPAIVLSPRNAEIAADLEQKYASVTVAEDNQAVIDRCSVVILAVRPQHAAAALKDLVFPKERPVISLLARTPLAQLASLVAPATEIARAIPLPPVRTRSGITPVFPAGGEAKALFDRLGSAVELPSKESFEAFATASATVAAHFAYLDTIAGWLTAQNVPQEAASQYMATVFAGVAGSLQSERPDFERLAKDHATPGGINEAFLTALISAGVFDKVRDGLETLAAKTSLS</sequence>
<dbReference type="SUPFAM" id="SSF48179">
    <property type="entry name" value="6-phosphogluconate dehydrogenase C-terminal domain-like"/>
    <property type="match status" value="1"/>
</dbReference>
<evidence type="ECO:0000256" key="2">
    <source>
        <dbReference type="PIRSR" id="PIRSR000193-1"/>
    </source>
</evidence>
<dbReference type="InterPro" id="IPR028939">
    <property type="entry name" value="P5C_Rdtase_cat_N"/>
</dbReference>
<gene>
    <name evidence="5" type="ORF">SAMN03080610_01830</name>
</gene>
<dbReference type="Gene3D" id="3.40.50.720">
    <property type="entry name" value="NAD(P)-binding Rossmann-like Domain"/>
    <property type="match status" value="1"/>
</dbReference>
<dbReference type="Gene3D" id="1.10.3730.10">
    <property type="entry name" value="ProC C-terminal domain-like"/>
    <property type="match status" value="1"/>
</dbReference>
<evidence type="ECO:0000259" key="3">
    <source>
        <dbReference type="Pfam" id="PF03807"/>
    </source>
</evidence>
<accession>A0A1G5NET9</accession>
<dbReference type="SUPFAM" id="SSF51735">
    <property type="entry name" value="NAD(P)-binding Rossmann-fold domains"/>
    <property type="match status" value="1"/>
</dbReference>
<feature type="domain" description="Pyrroline-5-carboxylate reductase catalytic N-terminal" evidence="3">
    <location>
        <begin position="3"/>
        <end position="94"/>
    </location>
</feature>
<evidence type="ECO:0000313" key="6">
    <source>
        <dbReference type="Proteomes" id="UP000199347"/>
    </source>
</evidence>
<proteinExistence type="inferred from homology"/>
<reference evidence="5 6" key="1">
    <citation type="submission" date="2016-10" db="EMBL/GenBank/DDBJ databases">
        <authorList>
            <person name="de Groot N.N."/>
        </authorList>
    </citation>
    <scope>NUCLEOTIDE SEQUENCE [LARGE SCALE GENOMIC DNA]</scope>
    <source>
        <strain evidence="5 6">DSM 2698</strain>
    </source>
</reference>
<evidence type="ECO:0000259" key="4">
    <source>
        <dbReference type="Pfam" id="PF14748"/>
    </source>
</evidence>
<organism evidence="5 6">
    <name type="scientific">Afifella marina DSM 2698</name>
    <dbReference type="NCBI Taxonomy" id="1120955"/>
    <lineage>
        <taxon>Bacteria</taxon>
        <taxon>Pseudomonadati</taxon>
        <taxon>Pseudomonadota</taxon>
        <taxon>Alphaproteobacteria</taxon>
        <taxon>Hyphomicrobiales</taxon>
        <taxon>Afifellaceae</taxon>
        <taxon>Afifella</taxon>
    </lineage>
</organism>
<dbReference type="InterPro" id="IPR036291">
    <property type="entry name" value="NAD(P)-bd_dom_sf"/>
</dbReference>
<dbReference type="EMBL" id="FMVW01000003">
    <property type="protein sequence ID" value="SCZ35100.1"/>
    <property type="molecule type" value="Genomic_DNA"/>
</dbReference>
<dbReference type="PIRSF" id="PIRSF000193">
    <property type="entry name" value="Pyrrol-5-carb_rd"/>
    <property type="match status" value="1"/>
</dbReference>
<feature type="binding site" evidence="2">
    <location>
        <begin position="68"/>
        <end position="71"/>
    </location>
    <ligand>
        <name>NADP(+)</name>
        <dbReference type="ChEBI" id="CHEBI:58349"/>
    </ligand>
</feature>
<dbReference type="InterPro" id="IPR000304">
    <property type="entry name" value="Pyrroline-COOH_reductase"/>
</dbReference>
<evidence type="ECO:0000313" key="5">
    <source>
        <dbReference type="EMBL" id="SCZ35100.1"/>
    </source>
</evidence>
<feature type="domain" description="Pyrroline-5-carboxylate reductase dimerisation" evidence="4">
    <location>
        <begin position="158"/>
        <end position="251"/>
    </location>
</feature>
<keyword evidence="6" id="KW-1185">Reference proteome</keyword>
<keyword evidence="2" id="KW-0521">NADP</keyword>
<dbReference type="AlphaFoldDB" id="A0A1G5NET9"/>
<dbReference type="RefSeq" id="WP_092811787.1">
    <property type="nucleotide sequence ID" value="NZ_FMVW01000003.1"/>
</dbReference>
<dbReference type="STRING" id="1120955.SAMN03080610_01830"/>
<dbReference type="Pfam" id="PF03807">
    <property type="entry name" value="F420_oxidored"/>
    <property type="match status" value="1"/>
</dbReference>
<dbReference type="GO" id="GO:0055129">
    <property type="term" value="P:L-proline biosynthetic process"/>
    <property type="evidence" value="ECO:0007669"/>
    <property type="project" value="TreeGrafter"/>
</dbReference>
<feature type="binding site" evidence="2">
    <location>
        <position position="55"/>
    </location>
    <ligand>
        <name>NADPH</name>
        <dbReference type="ChEBI" id="CHEBI:57783"/>
    </ligand>
</feature>
<dbReference type="PANTHER" id="PTHR11645">
    <property type="entry name" value="PYRROLINE-5-CARBOXYLATE REDUCTASE"/>
    <property type="match status" value="1"/>
</dbReference>
<dbReference type="Proteomes" id="UP000199347">
    <property type="component" value="Unassembled WGS sequence"/>
</dbReference>
<dbReference type="GO" id="GO:0004735">
    <property type="term" value="F:pyrroline-5-carboxylate reductase activity"/>
    <property type="evidence" value="ECO:0007669"/>
    <property type="project" value="InterPro"/>
</dbReference>
<dbReference type="PANTHER" id="PTHR11645:SF13">
    <property type="entry name" value="PYRROLINE-5-CARBOXYLATE REDUCTASE CATALYTIC N-TERMINAL DOMAIN-CONTAINING PROTEIN"/>
    <property type="match status" value="1"/>
</dbReference>
<name>A0A1G5NET9_AFIMA</name>
<dbReference type="InterPro" id="IPR029036">
    <property type="entry name" value="P5CR_dimer"/>
</dbReference>
<protein>
    <submittedName>
        <fullName evidence="5">Pyrroline-5-carboxylate reductase</fullName>
    </submittedName>
</protein>
<dbReference type="InterPro" id="IPR008927">
    <property type="entry name" value="6-PGluconate_DH-like_C_sf"/>
</dbReference>
<evidence type="ECO:0000256" key="1">
    <source>
        <dbReference type="ARBA" id="ARBA00005525"/>
    </source>
</evidence>
<dbReference type="OrthoDB" id="9805754at2"/>
<dbReference type="Pfam" id="PF14748">
    <property type="entry name" value="P5CR_dimer"/>
    <property type="match status" value="1"/>
</dbReference>